<evidence type="ECO:0000313" key="3">
    <source>
        <dbReference type="Proteomes" id="UP000315636"/>
    </source>
</evidence>
<sequence length="58" mass="6680">MNRYFMFVCCVAIPLAVLIQMVSEWFGFRSHGILNWSLNVGLLLLAAYFTKDAKTNKH</sequence>
<keyword evidence="1" id="KW-0812">Transmembrane</keyword>
<accession>A0A521ANX3</accession>
<keyword evidence="1" id="KW-1133">Transmembrane helix</keyword>
<proteinExistence type="predicted"/>
<dbReference type="EMBL" id="FXTI01000001">
    <property type="protein sequence ID" value="SMO36519.1"/>
    <property type="molecule type" value="Genomic_DNA"/>
</dbReference>
<keyword evidence="3" id="KW-1185">Reference proteome</keyword>
<reference evidence="2 3" key="1">
    <citation type="submission" date="2017-05" db="EMBL/GenBank/DDBJ databases">
        <authorList>
            <person name="Varghese N."/>
            <person name="Submissions S."/>
        </authorList>
    </citation>
    <scope>NUCLEOTIDE SEQUENCE [LARGE SCALE GENOMIC DNA]</scope>
    <source>
        <strain evidence="2 3">DSM 45474</strain>
    </source>
</reference>
<evidence type="ECO:0000256" key="1">
    <source>
        <dbReference type="SAM" id="Phobius"/>
    </source>
</evidence>
<gene>
    <name evidence="2" type="ORF">SAMN06264849_101256</name>
</gene>
<name>A0A521ANX3_9BACL</name>
<protein>
    <submittedName>
        <fullName evidence="2">Uncharacterized protein</fullName>
    </submittedName>
</protein>
<keyword evidence="1" id="KW-0472">Membrane</keyword>
<feature type="transmembrane region" description="Helical" evidence="1">
    <location>
        <begin position="33"/>
        <end position="50"/>
    </location>
</feature>
<dbReference type="AlphaFoldDB" id="A0A521ANX3"/>
<evidence type="ECO:0000313" key="2">
    <source>
        <dbReference type="EMBL" id="SMO36519.1"/>
    </source>
</evidence>
<dbReference type="RefSeq" id="WP_185955962.1">
    <property type="nucleotide sequence ID" value="NZ_FXTI01000001.1"/>
</dbReference>
<organism evidence="2 3">
    <name type="scientific">Melghirimyces algeriensis</name>
    <dbReference type="NCBI Taxonomy" id="910412"/>
    <lineage>
        <taxon>Bacteria</taxon>
        <taxon>Bacillati</taxon>
        <taxon>Bacillota</taxon>
        <taxon>Bacilli</taxon>
        <taxon>Bacillales</taxon>
        <taxon>Thermoactinomycetaceae</taxon>
        <taxon>Melghirimyces</taxon>
    </lineage>
</organism>
<dbReference type="Proteomes" id="UP000315636">
    <property type="component" value="Unassembled WGS sequence"/>
</dbReference>